<dbReference type="RefSeq" id="WP_186943194.1">
    <property type="nucleotide sequence ID" value="NZ_JACOGA010000016.1"/>
</dbReference>
<dbReference type="PROSITE" id="PS51257">
    <property type="entry name" value="PROKAR_LIPOPROTEIN"/>
    <property type="match status" value="1"/>
</dbReference>
<evidence type="ECO:0008006" key="3">
    <source>
        <dbReference type="Google" id="ProtNLM"/>
    </source>
</evidence>
<sequence>MKRLLTTFCCCVLLMLSGCQKELQVRFDSLYFFQNEEQLQAMKIDQDQLAQYSRNLQARVGKIMKKAQATSGNGYVVVAIRSDEEVAVWLDMAPVLHEYYEYEIIESIKKMRPPAVDHGILVFGIKMAIETAVHTPKAIPEPKAWIEAKKKVGDPDDIEQVVLSIWPEE</sequence>
<keyword evidence="2" id="KW-1185">Reference proteome</keyword>
<dbReference type="Proteomes" id="UP000624279">
    <property type="component" value="Unassembled WGS sequence"/>
</dbReference>
<evidence type="ECO:0000313" key="1">
    <source>
        <dbReference type="EMBL" id="MBC3875223.1"/>
    </source>
</evidence>
<evidence type="ECO:0000313" key="2">
    <source>
        <dbReference type="Proteomes" id="UP000624279"/>
    </source>
</evidence>
<organism evidence="1 2">
    <name type="scientific">Undibacterium flavidum</name>
    <dbReference type="NCBI Taxonomy" id="2762297"/>
    <lineage>
        <taxon>Bacteria</taxon>
        <taxon>Pseudomonadati</taxon>
        <taxon>Pseudomonadota</taxon>
        <taxon>Betaproteobacteria</taxon>
        <taxon>Burkholderiales</taxon>
        <taxon>Oxalobacteraceae</taxon>
        <taxon>Undibacterium</taxon>
    </lineage>
</organism>
<dbReference type="EMBL" id="JACOGA010000016">
    <property type="protein sequence ID" value="MBC3875223.1"/>
    <property type="molecule type" value="Genomic_DNA"/>
</dbReference>
<accession>A0ABR6YFE1</accession>
<comment type="caution">
    <text evidence="1">The sequence shown here is derived from an EMBL/GenBank/DDBJ whole genome shotgun (WGS) entry which is preliminary data.</text>
</comment>
<reference evidence="1 2" key="1">
    <citation type="submission" date="2020-08" db="EMBL/GenBank/DDBJ databases">
        <title>Novel species isolated from subtropical streams in China.</title>
        <authorList>
            <person name="Lu H."/>
        </authorList>
    </citation>
    <scope>NUCLEOTIDE SEQUENCE [LARGE SCALE GENOMIC DNA]</scope>
    <source>
        <strain evidence="1 2">LX15W</strain>
    </source>
</reference>
<protein>
    <recommendedName>
        <fullName evidence="3">DUF4136 domain-containing protein</fullName>
    </recommendedName>
</protein>
<name>A0ABR6YFE1_9BURK</name>
<gene>
    <name evidence="1" type="ORF">H8K55_16670</name>
</gene>
<proteinExistence type="predicted"/>